<dbReference type="InterPro" id="IPR024420">
    <property type="entry name" value="TRAPP_III_complex_Trs85"/>
</dbReference>
<feature type="region of interest" description="Disordered" evidence="1">
    <location>
        <begin position="319"/>
        <end position="339"/>
    </location>
</feature>
<dbReference type="RefSeq" id="XP_037221819.1">
    <property type="nucleotide sequence ID" value="XM_037361527.1"/>
</dbReference>
<dbReference type="GeneID" id="59344043"/>
<feature type="compositionally biased region" description="Polar residues" evidence="1">
    <location>
        <begin position="256"/>
        <end position="266"/>
    </location>
</feature>
<comment type="caution">
    <text evidence="2">The sequence shown here is derived from an EMBL/GenBank/DDBJ whole genome shotgun (WGS) entry which is preliminary data.</text>
</comment>
<dbReference type="PANTHER" id="PTHR12975:SF6">
    <property type="entry name" value="TRAFFICKING PROTEIN PARTICLE COMPLEX SUBUNIT 8"/>
    <property type="match status" value="1"/>
</dbReference>
<accession>A0A8H6SV81</accession>
<proteinExistence type="predicted"/>
<organism evidence="2 3">
    <name type="scientific">Mycena indigotica</name>
    <dbReference type="NCBI Taxonomy" id="2126181"/>
    <lineage>
        <taxon>Eukaryota</taxon>
        <taxon>Fungi</taxon>
        <taxon>Dikarya</taxon>
        <taxon>Basidiomycota</taxon>
        <taxon>Agaricomycotina</taxon>
        <taxon>Agaricomycetes</taxon>
        <taxon>Agaricomycetidae</taxon>
        <taxon>Agaricales</taxon>
        <taxon>Marasmiineae</taxon>
        <taxon>Mycenaceae</taxon>
        <taxon>Mycena</taxon>
    </lineage>
</organism>
<dbReference type="Pfam" id="PF12739">
    <property type="entry name" value="TRAPPC-Trs85"/>
    <property type="match status" value="1"/>
</dbReference>
<reference evidence="2" key="1">
    <citation type="submission" date="2020-05" db="EMBL/GenBank/DDBJ databases">
        <title>Mycena genomes resolve the evolution of fungal bioluminescence.</title>
        <authorList>
            <person name="Tsai I.J."/>
        </authorList>
    </citation>
    <scope>NUCLEOTIDE SEQUENCE</scope>
    <source>
        <strain evidence="2">171206Taipei</strain>
    </source>
</reference>
<gene>
    <name evidence="2" type="ORF">MIND_00471700</name>
</gene>
<feature type="region of interest" description="Disordered" evidence="1">
    <location>
        <begin position="228"/>
        <end position="266"/>
    </location>
</feature>
<dbReference type="GO" id="GO:1990072">
    <property type="term" value="C:TRAPPIII protein complex"/>
    <property type="evidence" value="ECO:0007669"/>
    <property type="project" value="TreeGrafter"/>
</dbReference>
<evidence type="ECO:0000256" key="1">
    <source>
        <dbReference type="SAM" id="MobiDB-lite"/>
    </source>
</evidence>
<evidence type="ECO:0000313" key="3">
    <source>
        <dbReference type="Proteomes" id="UP000636479"/>
    </source>
</evidence>
<feature type="compositionally biased region" description="Pro residues" evidence="1">
    <location>
        <begin position="228"/>
        <end position="240"/>
    </location>
</feature>
<dbReference type="EMBL" id="JACAZF010000004">
    <property type="protein sequence ID" value="KAF7306800.1"/>
    <property type="molecule type" value="Genomic_DNA"/>
</dbReference>
<dbReference type="PANTHER" id="PTHR12975">
    <property type="entry name" value="TRANSPORT PROTEIN TRAPP"/>
    <property type="match status" value="1"/>
</dbReference>
<protein>
    <submittedName>
        <fullName evidence="2">Uncharacterized protein</fullName>
    </submittedName>
</protein>
<evidence type="ECO:0000313" key="2">
    <source>
        <dbReference type="EMBL" id="KAF7306800.1"/>
    </source>
</evidence>
<dbReference type="OrthoDB" id="203724at2759"/>
<sequence>MPPALPISLSPHICILTSPDLEQLLSQHSLPPLPHILQSFSPLPQVTTRTTSLTSVPHSSFGLRFSSLTEIETACREDDEQRADRTLDWIGARISNRCGRWLQEIERLGEKDVPRTPWWDELKRCAEGDHVPNRSEGWNHPVAIILAVSTTAPNPLQAITALHSRAIELPSWVDNTFLRYTLIVHPKNSPFSEEEAGALFNAVKKQYGLHSFLLQLALPSPPPAPVPVPALIPRLPPPPSADSTEQSPEIPPTPSVPSSNPLNTLSMSEGDIQQTAKFTREFLVMSLVPWMEKCVVEWNENFSSNRRLPSRLFSSTRRLFGSPSPSPSPTPTHVSSASLSRVAALNGSSSLPPGLAPPSQQRRLAEFATILGDFKLAVTVWESLRKESKGGSDILPLLLSPSPTIQLHVSNSLSALHTPSSAQATLRALSYAVRWEIGIGNQDFLSSTLEGERWLVWAAGNAEEPPSALLIAHAALLSARKSARRRAALWYLSAANRLEKCGIKPLTMHFLRRAHELYKISPSKELSPSFWDAEGLSPSYNGVFDAVASGIEHPLGRLLYTTGDVAGAVKLFMGLLRGDASLASEGPRSDKVFMDDFRVAFAHFKSTASDQVSLLDLKLPFEFCVKKQTKVRQELETYSDSQVWEEREETWNQFSKSTGGKGRLVTGGKITVDETFYVDLLLRNPLDTEVNLSNLTVLVDQEASTSQPFVEVEVINDITLGPGESSTISVAVKSSRATRLAITHISYEFISLLPCTERLATKGKRLHNTLAQRLTPTYGPDVLLKVDIVEATHKLVVHSMDEHALLLADGEVKSMRIEFENQGLKPVGEVWLVASPDDHIWISHEENVEPSNESSEIEHSDNTLALPVPRRIVLPSVLEPGASTEICFVIQATRIGEQQFSLLFVYRETEVKPFHSVQFVCPYRVTPLVTARIHASPAYSDDDPFLVDVTVENISALQAFQIDQIETISPTWRCSTIAGLDYAALGPSQNSHVFFGASPQTTTTEGVAETFNYVSRKLKNVLQGLDIDPSPPPELNVLHTYHGKGRPSCCPDAALQHFKHYSRRNAVLSDLATKHPQIPPESYALTFPLHHPNGIDVIVSWSIPAQERHGHVFVTGVTLGASHAALRDIIDEAESAKVKRSMYAETQREREELVDSLRHSQWNTEMNPLVVFREEKPISHPFSDGPRQLPIPLKLRNYSSTHTSRYVLQARPDTQPSSPDVLPPAYVGRVTYRGTIGPLECIKITPKIWVTCPGTYALSGWRLETEVLEGQESVRHRYAEQPLEEVSIIVADVV</sequence>
<dbReference type="Proteomes" id="UP000636479">
    <property type="component" value="Unassembled WGS sequence"/>
</dbReference>
<keyword evidence="3" id="KW-1185">Reference proteome</keyword>
<name>A0A8H6SV81_9AGAR</name>